<accession>A0A2Z4IKV6</accession>
<dbReference type="AlphaFoldDB" id="A0A2Z4IKV6"/>
<keyword evidence="3" id="KW-1185">Reference proteome</keyword>
<gene>
    <name evidence="2" type="ORF">DN752_13205</name>
</gene>
<evidence type="ECO:0000313" key="3">
    <source>
        <dbReference type="Proteomes" id="UP000248688"/>
    </source>
</evidence>
<dbReference type="RefSeq" id="WP_112784380.1">
    <property type="nucleotide sequence ID" value="NZ_CP030041.1"/>
</dbReference>
<dbReference type="PROSITE" id="PS50943">
    <property type="entry name" value="HTH_CROC1"/>
    <property type="match status" value="1"/>
</dbReference>
<organism evidence="2 3">
    <name type="scientific">Echinicola strongylocentroti</name>
    <dbReference type="NCBI Taxonomy" id="1795355"/>
    <lineage>
        <taxon>Bacteria</taxon>
        <taxon>Pseudomonadati</taxon>
        <taxon>Bacteroidota</taxon>
        <taxon>Cytophagia</taxon>
        <taxon>Cytophagales</taxon>
        <taxon>Cyclobacteriaceae</taxon>
        <taxon>Echinicola</taxon>
    </lineage>
</organism>
<dbReference type="SUPFAM" id="SSF47413">
    <property type="entry name" value="lambda repressor-like DNA-binding domains"/>
    <property type="match status" value="1"/>
</dbReference>
<dbReference type="InterPro" id="IPR001387">
    <property type="entry name" value="Cro/C1-type_HTH"/>
</dbReference>
<sequence length="87" mass="10208">MKPEEKERLLKLLGERLNVLKKQSNRSYRELALRCDLDFADIKKYEEGKKDIQFSTIIELSKAYGVNPKKIFDIDFGIDFGDIENHT</sequence>
<dbReference type="CDD" id="cd00093">
    <property type="entry name" value="HTH_XRE"/>
    <property type="match status" value="1"/>
</dbReference>
<dbReference type="OrthoDB" id="678057at2"/>
<feature type="domain" description="HTH cro/C1-type" evidence="1">
    <location>
        <begin position="29"/>
        <end position="71"/>
    </location>
</feature>
<dbReference type="Proteomes" id="UP000248688">
    <property type="component" value="Chromosome"/>
</dbReference>
<dbReference type="InterPro" id="IPR010982">
    <property type="entry name" value="Lambda_DNA-bd_dom_sf"/>
</dbReference>
<reference evidence="2 3" key="1">
    <citation type="submission" date="2018-06" db="EMBL/GenBank/DDBJ databases">
        <title>Echinicola strongylocentroti sp. nov., isolated from a sea urchin Strongylocentrotus intermedius.</title>
        <authorList>
            <person name="Bae S.S."/>
        </authorList>
    </citation>
    <scope>NUCLEOTIDE SEQUENCE [LARGE SCALE GENOMIC DNA]</scope>
    <source>
        <strain evidence="2 3">MEBiC08714</strain>
    </source>
</reference>
<dbReference type="GO" id="GO:0003677">
    <property type="term" value="F:DNA binding"/>
    <property type="evidence" value="ECO:0007669"/>
    <property type="project" value="InterPro"/>
</dbReference>
<dbReference type="SMART" id="SM00530">
    <property type="entry name" value="HTH_XRE"/>
    <property type="match status" value="1"/>
</dbReference>
<protein>
    <submittedName>
        <fullName evidence="2">XRE family transcriptional regulator</fullName>
    </submittedName>
</protein>
<dbReference type="KEGG" id="est:DN752_13205"/>
<evidence type="ECO:0000259" key="1">
    <source>
        <dbReference type="PROSITE" id="PS50943"/>
    </source>
</evidence>
<proteinExistence type="predicted"/>
<dbReference type="EMBL" id="CP030041">
    <property type="protein sequence ID" value="AWW31003.1"/>
    <property type="molecule type" value="Genomic_DNA"/>
</dbReference>
<dbReference type="Pfam" id="PF01381">
    <property type="entry name" value="HTH_3"/>
    <property type="match status" value="1"/>
</dbReference>
<dbReference type="Gene3D" id="1.10.260.40">
    <property type="entry name" value="lambda repressor-like DNA-binding domains"/>
    <property type="match status" value="1"/>
</dbReference>
<evidence type="ECO:0000313" key="2">
    <source>
        <dbReference type="EMBL" id="AWW31003.1"/>
    </source>
</evidence>
<name>A0A2Z4IKV6_9BACT</name>